<evidence type="ECO:0000313" key="4">
    <source>
        <dbReference type="Proteomes" id="UP001586593"/>
    </source>
</evidence>
<dbReference type="InterPro" id="IPR000182">
    <property type="entry name" value="GNAT_dom"/>
</dbReference>
<dbReference type="EMBL" id="JAZHXJ010000624">
    <property type="protein sequence ID" value="KAL1855685.1"/>
    <property type="molecule type" value="Genomic_DNA"/>
</dbReference>
<organism evidence="3 4">
    <name type="scientific">Phialemonium thermophilum</name>
    <dbReference type="NCBI Taxonomy" id="223376"/>
    <lineage>
        <taxon>Eukaryota</taxon>
        <taxon>Fungi</taxon>
        <taxon>Dikarya</taxon>
        <taxon>Ascomycota</taxon>
        <taxon>Pezizomycotina</taxon>
        <taxon>Sordariomycetes</taxon>
        <taxon>Sordariomycetidae</taxon>
        <taxon>Cephalothecales</taxon>
        <taxon>Cephalothecaceae</taxon>
        <taxon>Phialemonium</taxon>
    </lineage>
</organism>
<evidence type="ECO:0000259" key="2">
    <source>
        <dbReference type="PROSITE" id="PS51186"/>
    </source>
</evidence>
<dbReference type="SUPFAM" id="SSF55729">
    <property type="entry name" value="Acyl-CoA N-acyltransferases (Nat)"/>
    <property type="match status" value="1"/>
</dbReference>
<dbReference type="Pfam" id="PF00583">
    <property type="entry name" value="Acetyltransf_1"/>
    <property type="match status" value="1"/>
</dbReference>
<feature type="compositionally biased region" description="Basic and acidic residues" evidence="1">
    <location>
        <begin position="155"/>
        <end position="173"/>
    </location>
</feature>
<dbReference type="Proteomes" id="UP001586593">
    <property type="component" value="Unassembled WGS sequence"/>
</dbReference>
<sequence>MAAYVFSAPEHSHLVPYLAALHASCITNDNLVGAFLPPLNHERLLAWWKERIAEAHAGTRVILLLLLESEPGTRAKGPELMGVVMLAMPPSETGPFRAYVEDLLVSPRYRRQGGGRSLLGALEVEAVRRGKTLLVRARPSLATAPASLSPVASCEADHGSIRGADARCRDRQRSRGSFQEDGVRRDR</sequence>
<name>A0ABR3W8N2_9PEZI</name>
<dbReference type="PROSITE" id="PS51186">
    <property type="entry name" value="GNAT"/>
    <property type="match status" value="1"/>
</dbReference>
<feature type="domain" description="N-acetyltransferase" evidence="2">
    <location>
        <begin position="34"/>
        <end position="187"/>
    </location>
</feature>
<dbReference type="Gene3D" id="3.40.630.30">
    <property type="match status" value="1"/>
</dbReference>
<protein>
    <recommendedName>
        <fullName evidence="2">N-acetyltransferase domain-containing protein</fullName>
    </recommendedName>
</protein>
<evidence type="ECO:0000313" key="3">
    <source>
        <dbReference type="EMBL" id="KAL1855685.1"/>
    </source>
</evidence>
<accession>A0ABR3W8N2</accession>
<feature type="region of interest" description="Disordered" evidence="1">
    <location>
        <begin position="153"/>
        <end position="187"/>
    </location>
</feature>
<comment type="caution">
    <text evidence="3">The sequence shown here is derived from an EMBL/GenBank/DDBJ whole genome shotgun (WGS) entry which is preliminary data.</text>
</comment>
<proteinExistence type="predicted"/>
<gene>
    <name evidence="3" type="ORF">VTK73DRAFT_8532</name>
</gene>
<dbReference type="CDD" id="cd04301">
    <property type="entry name" value="NAT_SF"/>
    <property type="match status" value="1"/>
</dbReference>
<reference evidence="3 4" key="1">
    <citation type="journal article" date="2024" name="Commun. Biol.">
        <title>Comparative genomic analysis of thermophilic fungi reveals convergent evolutionary adaptations and gene losses.</title>
        <authorList>
            <person name="Steindorff A.S."/>
            <person name="Aguilar-Pontes M.V."/>
            <person name="Robinson A.J."/>
            <person name="Andreopoulos B."/>
            <person name="LaButti K."/>
            <person name="Kuo A."/>
            <person name="Mondo S."/>
            <person name="Riley R."/>
            <person name="Otillar R."/>
            <person name="Haridas S."/>
            <person name="Lipzen A."/>
            <person name="Grimwood J."/>
            <person name="Schmutz J."/>
            <person name="Clum A."/>
            <person name="Reid I.D."/>
            <person name="Moisan M.C."/>
            <person name="Butler G."/>
            <person name="Nguyen T.T.M."/>
            <person name="Dewar K."/>
            <person name="Conant G."/>
            <person name="Drula E."/>
            <person name="Henrissat B."/>
            <person name="Hansel C."/>
            <person name="Singer S."/>
            <person name="Hutchinson M.I."/>
            <person name="de Vries R.P."/>
            <person name="Natvig D.O."/>
            <person name="Powell A.J."/>
            <person name="Tsang A."/>
            <person name="Grigoriev I.V."/>
        </authorList>
    </citation>
    <scope>NUCLEOTIDE SEQUENCE [LARGE SCALE GENOMIC DNA]</scope>
    <source>
        <strain evidence="3 4">ATCC 24622</strain>
    </source>
</reference>
<keyword evidence="4" id="KW-1185">Reference proteome</keyword>
<dbReference type="InterPro" id="IPR016181">
    <property type="entry name" value="Acyl_CoA_acyltransferase"/>
</dbReference>
<evidence type="ECO:0000256" key="1">
    <source>
        <dbReference type="SAM" id="MobiDB-lite"/>
    </source>
</evidence>